<evidence type="ECO:0000256" key="1">
    <source>
        <dbReference type="ARBA" id="ARBA00009375"/>
    </source>
</evidence>
<comment type="similarity">
    <text evidence="1 4 7">Belongs to the tRNA pseudouridine synthase TruA family.</text>
</comment>
<evidence type="ECO:0000256" key="7">
    <source>
        <dbReference type="RuleBase" id="RU003792"/>
    </source>
</evidence>
<dbReference type="InterPro" id="IPR020094">
    <property type="entry name" value="TruA/RsuA/RluB/E/F_N"/>
</dbReference>
<keyword evidence="2 4" id="KW-0819">tRNA processing</keyword>
<evidence type="ECO:0000256" key="2">
    <source>
        <dbReference type="ARBA" id="ARBA00022694"/>
    </source>
</evidence>
<dbReference type="Gene3D" id="3.30.70.660">
    <property type="entry name" value="Pseudouridine synthase I, catalytic domain, C-terminal subdomain"/>
    <property type="match status" value="1"/>
</dbReference>
<dbReference type="InterPro" id="IPR020097">
    <property type="entry name" value="PsdUridine_synth_TruA_a/b_dom"/>
</dbReference>
<sequence>MRLDLAYDGRGFAGWAAQPGLRTVEGELSAALGRVLRQEPPRLVVAGRTDAGVSARGQVVHVDVPVAAWEALPGRAAGRPDAPTPGAALLRRLAGVLADDVVVRGARPAPEGFDARFGALSRRYAYRVVDDPSVRDPLRRGEVLVVRGALDVGAMDRALAPLVGEHDWLPFCRPREGASTVRTVLRLGWRRDPDGLAVADVEADAFCHHMVRSLVGASLAVGEGRRDEGWPARVLAAGVRDPAVAVAPATGLVLEEVRYPADEELAAQARRARTWRGEGPAPARRPPGGGDGPVAGSGHEHDT</sequence>
<protein>
    <recommendedName>
        <fullName evidence="4">tRNA pseudouridine synthase A</fullName>
        <ecNumber evidence="4">5.4.99.12</ecNumber>
    </recommendedName>
    <alternativeName>
        <fullName evidence="4">tRNA pseudouridine(38-40) synthase</fullName>
    </alternativeName>
    <alternativeName>
        <fullName evidence="4">tRNA pseudouridylate synthase I</fullName>
    </alternativeName>
    <alternativeName>
        <fullName evidence="4">tRNA-uridine isomerase I</fullName>
    </alternativeName>
</protein>
<dbReference type="HAMAP" id="MF_00171">
    <property type="entry name" value="TruA"/>
    <property type="match status" value="1"/>
</dbReference>
<keyword evidence="11" id="KW-1185">Reference proteome</keyword>
<dbReference type="Pfam" id="PF01416">
    <property type="entry name" value="PseudoU_synth_1"/>
    <property type="match status" value="1"/>
</dbReference>
<dbReference type="PIRSF" id="PIRSF001430">
    <property type="entry name" value="tRNA_psdUrid_synth"/>
    <property type="match status" value="1"/>
</dbReference>
<dbReference type="AlphaFoldDB" id="A0A3N1HLG7"/>
<dbReference type="InterPro" id="IPR020103">
    <property type="entry name" value="PsdUridine_synth_cat_dom_sf"/>
</dbReference>
<dbReference type="RefSeq" id="WP_241967114.1">
    <property type="nucleotide sequence ID" value="NZ_RJKN01000004.1"/>
</dbReference>
<dbReference type="Proteomes" id="UP000276232">
    <property type="component" value="Unassembled WGS sequence"/>
</dbReference>
<dbReference type="PANTHER" id="PTHR11142">
    <property type="entry name" value="PSEUDOURIDYLATE SYNTHASE"/>
    <property type="match status" value="1"/>
</dbReference>
<evidence type="ECO:0000256" key="8">
    <source>
        <dbReference type="SAM" id="MobiDB-lite"/>
    </source>
</evidence>
<dbReference type="PANTHER" id="PTHR11142:SF0">
    <property type="entry name" value="TRNA PSEUDOURIDINE SYNTHASE-LIKE 1"/>
    <property type="match status" value="1"/>
</dbReference>
<dbReference type="SUPFAM" id="SSF55120">
    <property type="entry name" value="Pseudouridine synthase"/>
    <property type="match status" value="1"/>
</dbReference>
<feature type="active site" description="Nucleophile" evidence="4 5">
    <location>
        <position position="50"/>
    </location>
</feature>
<dbReference type="GO" id="GO:0031119">
    <property type="term" value="P:tRNA pseudouridine synthesis"/>
    <property type="evidence" value="ECO:0007669"/>
    <property type="project" value="UniProtKB-UniRule"/>
</dbReference>
<dbReference type="InterPro" id="IPR001406">
    <property type="entry name" value="PsdUridine_synth_TruA"/>
</dbReference>
<comment type="subunit">
    <text evidence="4">Homodimer.</text>
</comment>
<organism evidence="10 11">
    <name type="scientific">Pseudokineococcus lusitanus</name>
    <dbReference type="NCBI Taxonomy" id="763993"/>
    <lineage>
        <taxon>Bacteria</taxon>
        <taxon>Bacillati</taxon>
        <taxon>Actinomycetota</taxon>
        <taxon>Actinomycetes</taxon>
        <taxon>Kineosporiales</taxon>
        <taxon>Kineosporiaceae</taxon>
        <taxon>Pseudokineococcus</taxon>
    </lineage>
</organism>
<proteinExistence type="inferred from homology"/>
<evidence type="ECO:0000313" key="11">
    <source>
        <dbReference type="Proteomes" id="UP000276232"/>
    </source>
</evidence>
<dbReference type="EC" id="5.4.99.12" evidence="4"/>
<name>A0A3N1HLG7_9ACTN</name>
<dbReference type="CDD" id="cd02570">
    <property type="entry name" value="PseudoU_synth_EcTruA"/>
    <property type="match status" value="1"/>
</dbReference>
<evidence type="ECO:0000259" key="9">
    <source>
        <dbReference type="Pfam" id="PF01416"/>
    </source>
</evidence>
<comment type="caution">
    <text evidence="10">The sequence shown here is derived from an EMBL/GenBank/DDBJ whole genome shotgun (WGS) entry which is preliminary data.</text>
</comment>
<keyword evidence="3 4" id="KW-0413">Isomerase</keyword>
<comment type="caution">
    <text evidence="4">Lacks conserved residue(s) required for the propagation of feature annotation.</text>
</comment>
<evidence type="ECO:0000256" key="5">
    <source>
        <dbReference type="PIRSR" id="PIRSR001430-1"/>
    </source>
</evidence>
<dbReference type="Gene3D" id="3.30.70.580">
    <property type="entry name" value="Pseudouridine synthase I, catalytic domain, N-terminal subdomain"/>
    <property type="match status" value="1"/>
</dbReference>
<dbReference type="InterPro" id="IPR020095">
    <property type="entry name" value="PsdUridine_synth_TruA_C"/>
</dbReference>
<evidence type="ECO:0000256" key="6">
    <source>
        <dbReference type="PIRSR" id="PIRSR001430-2"/>
    </source>
</evidence>
<comment type="catalytic activity">
    <reaction evidence="4 7">
        <text>uridine(38/39/40) in tRNA = pseudouridine(38/39/40) in tRNA</text>
        <dbReference type="Rhea" id="RHEA:22376"/>
        <dbReference type="Rhea" id="RHEA-COMP:10085"/>
        <dbReference type="Rhea" id="RHEA-COMP:10087"/>
        <dbReference type="ChEBI" id="CHEBI:65314"/>
        <dbReference type="ChEBI" id="CHEBI:65315"/>
        <dbReference type="EC" id="5.4.99.12"/>
    </reaction>
</comment>
<feature type="domain" description="Pseudouridine synthase I TruA alpha/beta" evidence="9">
    <location>
        <begin position="159"/>
        <end position="260"/>
    </location>
</feature>
<feature type="region of interest" description="Disordered" evidence="8">
    <location>
        <begin position="270"/>
        <end position="303"/>
    </location>
</feature>
<accession>A0A3N1HLG7</accession>
<dbReference type="GO" id="GO:0160147">
    <property type="term" value="F:tRNA pseudouridine(38-40) synthase activity"/>
    <property type="evidence" value="ECO:0007669"/>
    <property type="project" value="UniProtKB-EC"/>
</dbReference>
<feature type="binding site" evidence="4 6">
    <location>
        <position position="124"/>
    </location>
    <ligand>
        <name>substrate</name>
    </ligand>
</feature>
<evidence type="ECO:0000313" key="10">
    <source>
        <dbReference type="EMBL" id="ROP43192.1"/>
    </source>
</evidence>
<gene>
    <name evidence="4" type="primary">truA</name>
    <name evidence="10" type="ORF">EDC03_1789</name>
</gene>
<reference evidence="10 11" key="1">
    <citation type="journal article" date="2015" name="Stand. Genomic Sci.">
        <title>Genomic Encyclopedia of Bacterial and Archaeal Type Strains, Phase III: the genomes of soil and plant-associated and newly described type strains.</title>
        <authorList>
            <person name="Whitman W.B."/>
            <person name="Woyke T."/>
            <person name="Klenk H.P."/>
            <person name="Zhou Y."/>
            <person name="Lilburn T.G."/>
            <person name="Beck B.J."/>
            <person name="De Vos P."/>
            <person name="Vandamme P."/>
            <person name="Eisen J.A."/>
            <person name="Garrity G."/>
            <person name="Hugenholtz P."/>
            <person name="Kyrpides N.C."/>
        </authorList>
    </citation>
    <scope>NUCLEOTIDE SEQUENCE [LARGE SCALE GENOMIC DNA]</scope>
    <source>
        <strain evidence="10 11">CECT 7306</strain>
    </source>
</reference>
<evidence type="ECO:0000256" key="3">
    <source>
        <dbReference type="ARBA" id="ARBA00023235"/>
    </source>
</evidence>
<comment type="function">
    <text evidence="4">Formation of pseudouridine at positions 38, 39 and 40 in the anticodon stem and loop of transfer RNAs.</text>
</comment>
<dbReference type="GO" id="GO:0003723">
    <property type="term" value="F:RNA binding"/>
    <property type="evidence" value="ECO:0007669"/>
    <property type="project" value="InterPro"/>
</dbReference>
<dbReference type="FunCoup" id="A0A3N1HLG7">
    <property type="interactions" value="307"/>
</dbReference>
<dbReference type="InParanoid" id="A0A3N1HLG7"/>
<dbReference type="EMBL" id="RJKN01000004">
    <property type="protein sequence ID" value="ROP43192.1"/>
    <property type="molecule type" value="Genomic_DNA"/>
</dbReference>
<evidence type="ECO:0000256" key="4">
    <source>
        <dbReference type="HAMAP-Rule" id="MF_00171"/>
    </source>
</evidence>